<dbReference type="GO" id="GO:0005737">
    <property type="term" value="C:cytoplasm"/>
    <property type="evidence" value="ECO:0007669"/>
    <property type="project" value="TreeGrafter"/>
</dbReference>
<sequence length="324" mass="35263">MTTDFNDAHTPRLQKEPLHPSHQEATTWAADSLPRSDASRIWAVLVGIDGYSFYPLHGCVADALAVKQYLVEDLLVPEDRVQSLLGSINCHDTSHTNVSSISSCENILSVLLSLVTNPDIEHGDPIIIFFAEHGSHYAMSDCDNDEDSDFDEEDGHSHRFVEALCPIDRNTIDSNGIPIPDISDRELNTILSILSCTKGHQITVILDCCHAGSITRALSSGARTAPPLECASLKDMLLAAEDTLRDLPGSGNQSIFTEDWGPDIGCYVIVAACRENKAAKAKRIKKENGTEVWHGVFTSLLIETLRAGVLGEGSTYVDLIEALP</sequence>
<dbReference type="Gene3D" id="3.40.50.1460">
    <property type="match status" value="1"/>
</dbReference>
<organism evidence="4 5">
    <name type="scientific">Armillaria ostoyae</name>
    <name type="common">Armillaria root rot fungus</name>
    <dbReference type="NCBI Taxonomy" id="47428"/>
    <lineage>
        <taxon>Eukaryota</taxon>
        <taxon>Fungi</taxon>
        <taxon>Dikarya</taxon>
        <taxon>Basidiomycota</taxon>
        <taxon>Agaricomycotina</taxon>
        <taxon>Agaricomycetes</taxon>
        <taxon>Agaricomycetidae</taxon>
        <taxon>Agaricales</taxon>
        <taxon>Marasmiineae</taxon>
        <taxon>Physalacriaceae</taxon>
        <taxon>Armillaria</taxon>
    </lineage>
</organism>
<dbReference type="Proteomes" id="UP000219338">
    <property type="component" value="Unassembled WGS sequence"/>
</dbReference>
<dbReference type="GO" id="GO:0006508">
    <property type="term" value="P:proteolysis"/>
    <property type="evidence" value="ECO:0007669"/>
    <property type="project" value="InterPro"/>
</dbReference>
<evidence type="ECO:0000313" key="4">
    <source>
        <dbReference type="EMBL" id="SJL10609.1"/>
    </source>
</evidence>
<dbReference type="PANTHER" id="PTHR48104">
    <property type="entry name" value="METACASPASE-4"/>
    <property type="match status" value="1"/>
</dbReference>
<evidence type="ECO:0000313" key="5">
    <source>
        <dbReference type="Proteomes" id="UP000219338"/>
    </source>
</evidence>
<dbReference type="STRING" id="47428.A0A284RPC7"/>
<dbReference type="InterPro" id="IPR011600">
    <property type="entry name" value="Pept_C14_caspase"/>
</dbReference>
<reference evidence="5" key="1">
    <citation type="journal article" date="2017" name="Nat. Ecol. Evol.">
        <title>Genome expansion and lineage-specific genetic innovations in the forest pathogenic fungi Armillaria.</title>
        <authorList>
            <person name="Sipos G."/>
            <person name="Prasanna A.N."/>
            <person name="Walter M.C."/>
            <person name="O'Connor E."/>
            <person name="Balint B."/>
            <person name="Krizsan K."/>
            <person name="Kiss B."/>
            <person name="Hess J."/>
            <person name="Varga T."/>
            <person name="Slot J."/>
            <person name="Riley R."/>
            <person name="Boka B."/>
            <person name="Rigling D."/>
            <person name="Barry K."/>
            <person name="Lee J."/>
            <person name="Mihaltcheva S."/>
            <person name="LaButti K."/>
            <person name="Lipzen A."/>
            <person name="Waldron R."/>
            <person name="Moloney N.M."/>
            <person name="Sperisen C."/>
            <person name="Kredics L."/>
            <person name="Vagvoelgyi C."/>
            <person name="Patrignani A."/>
            <person name="Fitzpatrick D."/>
            <person name="Nagy I."/>
            <person name="Doyle S."/>
            <person name="Anderson J.B."/>
            <person name="Grigoriev I.V."/>
            <person name="Gueldener U."/>
            <person name="Muensterkoetter M."/>
            <person name="Nagy L.G."/>
        </authorList>
    </citation>
    <scope>NUCLEOTIDE SEQUENCE [LARGE SCALE GENOMIC DNA]</scope>
    <source>
        <strain evidence="5">C18/9</strain>
    </source>
</reference>
<dbReference type="Pfam" id="PF00656">
    <property type="entry name" value="Peptidase_C14"/>
    <property type="match status" value="1"/>
</dbReference>
<accession>A0A284RPC7</accession>
<feature type="domain" description="Peptidase C14 caspase" evidence="3">
    <location>
        <begin position="42"/>
        <end position="306"/>
    </location>
</feature>
<dbReference type="OrthoDB" id="10255174at2759"/>
<feature type="compositionally biased region" description="Basic and acidic residues" evidence="2">
    <location>
        <begin position="1"/>
        <end position="22"/>
    </location>
</feature>
<feature type="region of interest" description="Disordered" evidence="2">
    <location>
        <begin position="1"/>
        <end position="29"/>
    </location>
</feature>
<dbReference type="EMBL" id="FUEG01000012">
    <property type="protein sequence ID" value="SJL10609.1"/>
    <property type="molecule type" value="Genomic_DNA"/>
</dbReference>
<dbReference type="GO" id="GO:0004197">
    <property type="term" value="F:cysteine-type endopeptidase activity"/>
    <property type="evidence" value="ECO:0007669"/>
    <property type="project" value="InterPro"/>
</dbReference>
<dbReference type="PANTHER" id="PTHR48104:SF30">
    <property type="entry name" value="METACASPASE-1"/>
    <property type="match status" value="1"/>
</dbReference>
<evidence type="ECO:0000259" key="3">
    <source>
        <dbReference type="Pfam" id="PF00656"/>
    </source>
</evidence>
<evidence type="ECO:0000256" key="1">
    <source>
        <dbReference type="ARBA" id="ARBA00009005"/>
    </source>
</evidence>
<keyword evidence="5" id="KW-1185">Reference proteome</keyword>
<proteinExistence type="inferred from homology"/>
<protein>
    <recommendedName>
        <fullName evidence="3">Peptidase C14 caspase domain-containing protein</fullName>
    </recommendedName>
</protein>
<name>A0A284RPC7_ARMOS</name>
<gene>
    <name evidence="4" type="ORF">ARMOST_13999</name>
</gene>
<dbReference type="AlphaFoldDB" id="A0A284RPC7"/>
<evidence type="ECO:0000256" key="2">
    <source>
        <dbReference type="SAM" id="MobiDB-lite"/>
    </source>
</evidence>
<dbReference type="InterPro" id="IPR050452">
    <property type="entry name" value="Metacaspase"/>
</dbReference>
<comment type="similarity">
    <text evidence="1">Belongs to the peptidase C14B family.</text>
</comment>